<protein>
    <submittedName>
        <fullName evidence="2">Uncharacterized protein</fullName>
    </submittedName>
</protein>
<keyword evidence="1" id="KW-0812">Transmembrane</keyword>
<dbReference type="Proteomes" id="UP000034617">
    <property type="component" value="Unassembled WGS sequence"/>
</dbReference>
<evidence type="ECO:0000256" key="1">
    <source>
        <dbReference type="SAM" id="Phobius"/>
    </source>
</evidence>
<keyword evidence="1" id="KW-1133">Transmembrane helix</keyword>
<reference evidence="2 3" key="1">
    <citation type="journal article" date="2015" name="Nature">
        <title>rRNA introns, odd ribosomes, and small enigmatic genomes across a large radiation of phyla.</title>
        <authorList>
            <person name="Brown C.T."/>
            <person name="Hug L.A."/>
            <person name="Thomas B.C."/>
            <person name="Sharon I."/>
            <person name="Castelle C.J."/>
            <person name="Singh A."/>
            <person name="Wilkins M.J."/>
            <person name="Williams K.H."/>
            <person name="Banfield J.F."/>
        </authorList>
    </citation>
    <scope>NUCLEOTIDE SEQUENCE [LARGE SCALE GENOMIC DNA]</scope>
</reference>
<gene>
    <name evidence="2" type="ORF">UW22_C0048G0002</name>
</gene>
<evidence type="ECO:0000313" key="3">
    <source>
        <dbReference type="Proteomes" id="UP000034617"/>
    </source>
</evidence>
<sequence length="85" mass="9604">MDANFIQNFPFGLVLLALLVLVYWIQAFFIIYHLIRFGIGPKPKIFSLIFFVGSALLFMLVAGLYVNADLSLGSISKIFPDLINY</sequence>
<dbReference type="EMBL" id="LCHM01000048">
    <property type="protein sequence ID" value="KKT35785.1"/>
    <property type="molecule type" value="Genomic_DNA"/>
</dbReference>
<feature type="transmembrane region" description="Helical" evidence="1">
    <location>
        <begin position="46"/>
        <end position="66"/>
    </location>
</feature>
<proteinExistence type="predicted"/>
<accession>A0A0G1GMM5</accession>
<name>A0A0G1GMM5_9BACT</name>
<comment type="caution">
    <text evidence="2">The sequence shown here is derived from an EMBL/GenBank/DDBJ whole genome shotgun (WGS) entry which is preliminary data.</text>
</comment>
<keyword evidence="1" id="KW-0472">Membrane</keyword>
<evidence type="ECO:0000313" key="2">
    <source>
        <dbReference type="EMBL" id="KKT35785.1"/>
    </source>
</evidence>
<feature type="transmembrane region" description="Helical" evidence="1">
    <location>
        <begin position="12"/>
        <end position="34"/>
    </location>
</feature>
<dbReference type="AlphaFoldDB" id="A0A0G1GMM5"/>
<organism evidence="2 3">
    <name type="scientific">Candidatus Gottesmanbacteria bacterium GW2011_GWB1_44_11c</name>
    <dbReference type="NCBI Taxonomy" id="1618447"/>
    <lineage>
        <taxon>Bacteria</taxon>
        <taxon>Candidatus Gottesmaniibacteriota</taxon>
    </lineage>
</organism>